<proteinExistence type="predicted"/>
<sequence>MRAKPLPFELRPLAAHDGDALLRALKQVPHDNPTFFQGLQSGMGLYDYLEWIAVRKSGTRLRAHEVPTTLLFAFFGSELIGRYSLRHRLTPALEAYAGHVGYAVLPAYRRMGVASAMLRHAADRATRELGIAELIVTCDEDNLASQAVIESCGGRFIGTYTGPWSARTKKRYRLSD</sequence>
<dbReference type="GO" id="GO:0016746">
    <property type="term" value="F:acyltransferase activity"/>
    <property type="evidence" value="ECO:0007669"/>
    <property type="project" value="UniProtKB-KW"/>
</dbReference>
<dbReference type="PANTHER" id="PTHR39173:SF1">
    <property type="entry name" value="ACETYLTRANSFERASE"/>
    <property type="match status" value="1"/>
</dbReference>
<dbReference type="SUPFAM" id="SSF55729">
    <property type="entry name" value="Acyl-CoA N-acyltransferases (Nat)"/>
    <property type="match status" value="1"/>
</dbReference>
<name>A0ABX8WQU4_9GAMM</name>
<evidence type="ECO:0000313" key="3">
    <source>
        <dbReference type="Proteomes" id="UP000824755"/>
    </source>
</evidence>
<feature type="domain" description="N-acetyltransferase" evidence="1">
    <location>
        <begin position="8"/>
        <end position="175"/>
    </location>
</feature>
<gene>
    <name evidence="2" type="ORF">H8L67_01395</name>
</gene>
<reference evidence="2 3" key="1">
    <citation type="submission" date="2021-08" db="EMBL/GenBank/DDBJ databases">
        <title>Lysobacter sp. strain CJ11 Genome sequencing and assembly.</title>
        <authorList>
            <person name="Kim I."/>
        </authorList>
    </citation>
    <scope>NUCLEOTIDE SEQUENCE [LARGE SCALE GENOMIC DNA]</scope>
    <source>
        <strain evidence="2 3">CJ11</strain>
    </source>
</reference>
<keyword evidence="2" id="KW-0808">Transferase</keyword>
<dbReference type="InterPro" id="IPR000182">
    <property type="entry name" value="GNAT_dom"/>
</dbReference>
<dbReference type="PANTHER" id="PTHR39173">
    <property type="entry name" value="ACETYLTRANSFERASE"/>
    <property type="match status" value="1"/>
</dbReference>
<dbReference type="RefSeq" id="WP_220380022.1">
    <property type="nucleotide sequence ID" value="NZ_CP080544.1"/>
</dbReference>
<dbReference type="Pfam" id="PF13302">
    <property type="entry name" value="Acetyltransf_3"/>
    <property type="match status" value="1"/>
</dbReference>
<dbReference type="CDD" id="cd04301">
    <property type="entry name" value="NAT_SF"/>
    <property type="match status" value="1"/>
</dbReference>
<dbReference type="EMBL" id="CP080544">
    <property type="protein sequence ID" value="QYR53204.1"/>
    <property type="molecule type" value="Genomic_DNA"/>
</dbReference>
<keyword evidence="3" id="KW-1185">Reference proteome</keyword>
<dbReference type="EC" id="2.3.1.-" evidence="2"/>
<dbReference type="Gene3D" id="3.40.630.30">
    <property type="match status" value="1"/>
</dbReference>
<protein>
    <submittedName>
        <fullName evidence="2">GNAT family N-acetyltransferase</fullName>
        <ecNumber evidence="2">2.3.1.-</ecNumber>
    </submittedName>
</protein>
<dbReference type="Proteomes" id="UP000824755">
    <property type="component" value="Chromosome"/>
</dbReference>
<organism evidence="2 3">
    <name type="scientific">Lysobacter soyae</name>
    <dbReference type="NCBI Taxonomy" id="2764185"/>
    <lineage>
        <taxon>Bacteria</taxon>
        <taxon>Pseudomonadati</taxon>
        <taxon>Pseudomonadota</taxon>
        <taxon>Gammaproteobacteria</taxon>
        <taxon>Lysobacterales</taxon>
        <taxon>Lysobacteraceae</taxon>
        <taxon>Lysobacter</taxon>
    </lineage>
</organism>
<evidence type="ECO:0000313" key="2">
    <source>
        <dbReference type="EMBL" id="QYR53204.1"/>
    </source>
</evidence>
<dbReference type="PROSITE" id="PS51186">
    <property type="entry name" value="GNAT"/>
    <property type="match status" value="1"/>
</dbReference>
<dbReference type="InterPro" id="IPR016181">
    <property type="entry name" value="Acyl_CoA_acyltransferase"/>
</dbReference>
<evidence type="ECO:0000259" key="1">
    <source>
        <dbReference type="PROSITE" id="PS51186"/>
    </source>
</evidence>
<accession>A0ABX8WQU4</accession>
<keyword evidence="2" id="KW-0012">Acyltransferase</keyword>